<dbReference type="Proteomes" id="UP000001881">
    <property type="component" value="Unassembled WGS sequence"/>
</dbReference>
<sequence>MSRPVCSNRCDRNRLTDINYNHTLVIRSTNSPSSSAPSKEDKKSIEEKK</sequence>
<accession>F7W1U7</accession>
<keyword evidence="3" id="KW-1185">Reference proteome</keyword>
<proteinExistence type="predicted"/>
<dbReference type="VEuPathDB" id="FungiDB:SMAC_12739"/>
<dbReference type="AlphaFoldDB" id="F7W1U7"/>
<protein>
    <submittedName>
        <fullName evidence="2">WGS project CABT00000000 data, contig 2.20</fullName>
    </submittedName>
</protein>
<dbReference type="EMBL" id="CABT02000020">
    <property type="protein sequence ID" value="CCC11584.1"/>
    <property type="molecule type" value="Genomic_DNA"/>
</dbReference>
<evidence type="ECO:0000256" key="1">
    <source>
        <dbReference type="SAM" id="MobiDB-lite"/>
    </source>
</evidence>
<dbReference type="HOGENOM" id="CLU_3143946_0_0_1"/>
<organism evidence="2 3">
    <name type="scientific">Sordaria macrospora (strain ATCC MYA-333 / DSM 997 / K(L3346) / K-hell)</name>
    <dbReference type="NCBI Taxonomy" id="771870"/>
    <lineage>
        <taxon>Eukaryota</taxon>
        <taxon>Fungi</taxon>
        <taxon>Dikarya</taxon>
        <taxon>Ascomycota</taxon>
        <taxon>Pezizomycotina</taxon>
        <taxon>Sordariomycetes</taxon>
        <taxon>Sordariomycetidae</taxon>
        <taxon>Sordariales</taxon>
        <taxon>Sordariaceae</taxon>
        <taxon>Sordaria</taxon>
    </lineage>
</organism>
<evidence type="ECO:0000313" key="3">
    <source>
        <dbReference type="Proteomes" id="UP000001881"/>
    </source>
</evidence>
<feature type="compositionally biased region" description="Low complexity" evidence="1">
    <location>
        <begin position="28"/>
        <end position="37"/>
    </location>
</feature>
<dbReference type="InParanoid" id="F7W1U7"/>
<gene>
    <name evidence="2" type="ORF">SMAC_12739</name>
</gene>
<evidence type="ECO:0000313" key="2">
    <source>
        <dbReference type="EMBL" id="CCC11584.1"/>
    </source>
</evidence>
<reference evidence="2 3" key="1">
    <citation type="journal article" date="2010" name="PLoS Genet.">
        <title>De novo assembly of a 40 Mb eukaryotic genome from short sequence reads: Sordaria macrospora, a model organism for fungal morphogenesis.</title>
        <authorList>
            <person name="Nowrousian M."/>
            <person name="Stajich J."/>
            <person name="Chu M."/>
            <person name="Engh I."/>
            <person name="Espagne E."/>
            <person name="Halliday K."/>
            <person name="Kamerewerd J."/>
            <person name="Kempken F."/>
            <person name="Knab B."/>
            <person name="Kuo H.C."/>
            <person name="Osiewacz H.D."/>
            <person name="Poeggeler S."/>
            <person name="Read N."/>
            <person name="Seiler S."/>
            <person name="Smith K."/>
            <person name="Zickler D."/>
            <person name="Kueck U."/>
            <person name="Freitag M."/>
        </authorList>
    </citation>
    <scope>NUCLEOTIDE SEQUENCE [LARGE SCALE GENOMIC DNA]</scope>
    <source>
        <strain evidence="3">ATCC MYA-333 / DSM 997 / K(L3346) / K-hell</strain>
        <tissue evidence="2">Mycelium</tissue>
    </source>
</reference>
<name>F7W1U7_SORMK</name>
<comment type="caution">
    <text evidence="2">The sequence shown here is derived from an EMBL/GenBank/DDBJ whole genome shotgun (WGS) entry which is preliminary data.</text>
</comment>
<feature type="compositionally biased region" description="Basic and acidic residues" evidence="1">
    <location>
        <begin position="38"/>
        <end position="49"/>
    </location>
</feature>
<feature type="region of interest" description="Disordered" evidence="1">
    <location>
        <begin position="26"/>
        <end position="49"/>
    </location>
</feature>